<keyword evidence="1" id="KW-0732">Signal</keyword>
<gene>
    <name evidence="2" type="ORF">JQM67_10000</name>
</gene>
<evidence type="ECO:0000313" key="2">
    <source>
        <dbReference type="EMBL" id="MCF2652933.1"/>
    </source>
</evidence>
<proteinExistence type="predicted"/>
<accession>A0ABS9CP58</accession>
<comment type="caution">
    <text evidence="2">The sequence shown here is derived from an EMBL/GenBank/DDBJ whole genome shotgun (WGS) entry which is preliminary data.</text>
</comment>
<organism evidence="2 3">
    <name type="scientific">Anaeromassilibacillus senegalensis</name>
    <dbReference type="NCBI Taxonomy" id="1673717"/>
    <lineage>
        <taxon>Bacteria</taxon>
        <taxon>Bacillati</taxon>
        <taxon>Bacillota</taxon>
        <taxon>Clostridia</taxon>
        <taxon>Eubacteriales</taxon>
        <taxon>Acutalibacteraceae</taxon>
        <taxon>Anaeromassilibacillus</taxon>
    </lineage>
</organism>
<evidence type="ECO:0008006" key="4">
    <source>
        <dbReference type="Google" id="ProtNLM"/>
    </source>
</evidence>
<feature type="chain" id="PRO_5046116423" description="Lipoprotein" evidence="1">
    <location>
        <begin position="26"/>
        <end position="172"/>
    </location>
</feature>
<feature type="signal peptide" evidence="1">
    <location>
        <begin position="1"/>
        <end position="25"/>
    </location>
</feature>
<name>A0ABS9CP58_9FIRM</name>
<reference evidence="2 3" key="1">
    <citation type="submission" date="2020-12" db="EMBL/GenBank/DDBJ databases">
        <title>Whole genome sequences of gut porcine anaerobes.</title>
        <authorList>
            <person name="Kubasova T."/>
            <person name="Jahodarova E."/>
            <person name="Rychlik I."/>
        </authorList>
    </citation>
    <scope>NUCLEOTIDE SEQUENCE [LARGE SCALE GENOMIC DNA]</scope>
    <source>
        <strain evidence="2 3">An867</strain>
    </source>
</reference>
<dbReference type="PROSITE" id="PS51257">
    <property type="entry name" value="PROKAR_LIPOPROTEIN"/>
    <property type="match status" value="1"/>
</dbReference>
<keyword evidence="3" id="KW-1185">Reference proteome</keyword>
<sequence>MDKKRRVTALLLAAVLAVLALSGCADPSARLENAMKEKITMGNYHVETDALTGVGMTATVTMPDYSAYMLQYMAQAGETAKDEDDFEQKLYKLVLEAAADAPPDCTREVSVNLSALNEKKAQKDWTEKELIAAAQQAAFDAEVEEFCLGLLAGSYPGDFTPEETTESGADAE</sequence>
<dbReference type="Proteomes" id="UP001299220">
    <property type="component" value="Unassembled WGS sequence"/>
</dbReference>
<evidence type="ECO:0000313" key="3">
    <source>
        <dbReference type="Proteomes" id="UP001299220"/>
    </source>
</evidence>
<dbReference type="EMBL" id="JAFBIT010000003">
    <property type="protein sequence ID" value="MCF2652933.1"/>
    <property type="molecule type" value="Genomic_DNA"/>
</dbReference>
<evidence type="ECO:0000256" key="1">
    <source>
        <dbReference type="SAM" id="SignalP"/>
    </source>
</evidence>
<dbReference type="RefSeq" id="WP_235323972.1">
    <property type="nucleotide sequence ID" value="NZ_JAFBIT010000003.1"/>
</dbReference>
<protein>
    <recommendedName>
        <fullName evidence="4">Lipoprotein</fullName>
    </recommendedName>
</protein>